<keyword evidence="4" id="KW-1003">Cell membrane</keyword>
<evidence type="ECO:0000256" key="7">
    <source>
        <dbReference type="ARBA" id="ARBA00022729"/>
    </source>
</evidence>
<dbReference type="InterPro" id="IPR013098">
    <property type="entry name" value="Ig_I-set"/>
</dbReference>
<evidence type="ECO:0000256" key="13">
    <source>
        <dbReference type="ARBA" id="ARBA00023319"/>
    </source>
</evidence>
<reference evidence="17" key="2">
    <citation type="submission" date="2025-08" db="UniProtKB">
        <authorList>
            <consortium name="Ensembl"/>
        </authorList>
    </citation>
    <scope>IDENTIFICATION</scope>
</reference>
<dbReference type="GO" id="GO:0006915">
    <property type="term" value="P:apoptotic process"/>
    <property type="evidence" value="ECO:0007669"/>
    <property type="project" value="UniProtKB-KW"/>
</dbReference>
<dbReference type="EMBL" id="ABDC03023886">
    <property type="status" value="NOT_ANNOTATED_CDS"/>
    <property type="molecule type" value="Genomic_DNA"/>
</dbReference>
<feature type="domain" description="ZU5" evidence="16">
    <location>
        <begin position="476"/>
        <end position="616"/>
    </location>
</feature>
<dbReference type="EMBL" id="ABDC03023885">
    <property type="status" value="NOT_ANNOTATED_CDS"/>
    <property type="molecule type" value="Genomic_DNA"/>
</dbReference>
<dbReference type="GO" id="GO:0005886">
    <property type="term" value="C:plasma membrane"/>
    <property type="evidence" value="ECO:0007669"/>
    <property type="project" value="UniProtKB-SubCell"/>
</dbReference>
<evidence type="ECO:0000256" key="2">
    <source>
        <dbReference type="ARBA" id="ARBA00009844"/>
    </source>
</evidence>
<keyword evidence="18" id="KW-1185">Reference proteome</keyword>
<dbReference type="AlphaFoldDB" id="A0A8C5V6W6"/>
<dbReference type="InterPro" id="IPR007110">
    <property type="entry name" value="Ig-like_dom"/>
</dbReference>
<dbReference type="Gene3D" id="2.20.100.10">
    <property type="entry name" value="Thrombospondin type-1 (TSP1) repeat"/>
    <property type="match status" value="1"/>
</dbReference>
<dbReference type="InterPro" id="IPR000488">
    <property type="entry name" value="Death_dom"/>
</dbReference>
<feature type="signal peptide" evidence="14">
    <location>
        <begin position="1"/>
        <end position="33"/>
    </location>
</feature>
<evidence type="ECO:0000256" key="4">
    <source>
        <dbReference type="ARBA" id="ARBA00022475"/>
    </source>
</evidence>
<sequence length="887" mass="98281">MGTAAAAGGGGGGGARRWLRWLGLCLWAAGAAAARGTDNGEALPESIPSAPGTLPHFIEEPDDAYIIKSNPIALRCKARPAMQIFFKCNGEWVHQNEHVSEESLDESSGLKVREVFINVTRQQVEDFHGPEDYWCQCVAWSHLGTSKSRKASVRIAYLRKNFEQDPQGREVPIEGMIVLHCRPPEGVPAAEVEWLKNEEPIDSDQDENIDTRADHNLIIRQARLSDSGNYTCMAANIVAKRRSLSATVVVYVDGSWEVWSEWSVCSPECEHLRVRECTAPPPRNGGRFCEGLSQESENCTDGLCILGIENASDIALYSGLGAAVVAVAVLVIGVTLYRRSQSDYGVDVIDSSALTGGFQTFNFKTVRQGNSLLLNSAMQPDLTVSRTYSGPICLQDPLDKELMTESSLFNPLSDIKVKVQSSFMVSLGVSERAEYHGKNHSGTFPHGNNRTFSTMHPRNKTPYIQNLSSLPTRTELRTTGVFGHLGGRLVMPNTGVSLLIPHGAIPEENSWEIYMSVNQGEPSLQSDGSEVLLSPEVTCGPPDMIVTTPFALTIPHCADVSSEHWNIHLKKRTQQGKWEEVMSVEDESTSCYCLLDPFACHVLLDSFGTYALTGEPITDCAVKQLKVAVFGCMSCNSLDYNLRVYCVDNTPCAFQEVVSDERHQGGQLLEEPKLLHFKGNTFSLQISVLDIPPFLWRIKPFTACQEVPFSRVWCSNRQPLHCAFSLERYTPTTTQLSCKICIRQLKGHEQILQVQTSILESERETITFIAQEDSTFPAQTGPKAFKIPYSIRQRICATFDTPNAKGKDWQMLAQKNSINRNLSYFATQSSPSAVILNLWEARHQHDGDLDSLACALEEIGRTHTKLSNITESQLDEADFNYSRQNGL</sequence>
<organism evidence="17 18">
    <name type="scientific">Microcebus murinus</name>
    <name type="common">Gray mouse lemur</name>
    <name type="synonym">Lemur murinus</name>
    <dbReference type="NCBI Taxonomy" id="30608"/>
    <lineage>
        <taxon>Eukaryota</taxon>
        <taxon>Metazoa</taxon>
        <taxon>Chordata</taxon>
        <taxon>Craniata</taxon>
        <taxon>Vertebrata</taxon>
        <taxon>Euteleostomi</taxon>
        <taxon>Mammalia</taxon>
        <taxon>Eutheria</taxon>
        <taxon>Euarchontoglires</taxon>
        <taxon>Primates</taxon>
        <taxon>Strepsirrhini</taxon>
        <taxon>Lemuriformes</taxon>
        <taxon>Cheirogaleidae</taxon>
        <taxon>Microcebus</taxon>
    </lineage>
</organism>
<evidence type="ECO:0000256" key="10">
    <source>
        <dbReference type="ARBA" id="ARBA00023157"/>
    </source>
</evidence>
<dbReference type="Proteomes" id="UP000694394">
    <property type="component" value="Chromosome 20"/>
</dbReference>
<dbReference type="InterPro" id="IPR011029">
    <property type="entry name" value="DEATH-like_dom_sf"/>
</dbReference>
<comment type="function">
    <text evidence="14">Receptor for netrin required for axon guidance. Mediates axon repulsion of neuronal growth cones in the developing nervous system upon ligand binding.</text>
</comment>
<dbReference type="EMBL" id="ABDC03023883">
    <property type="status" value="NOT_ANNOTATED_CDS"/>
    <property type="molecule type" value="Genomic_DNA"/>
</dbReference>
<comment type="similarity">
    <text evidence="2 14">Belongs to the unc-5 family.</text>
</comment>
<dbReference type="InterPro" id="IPR033772">
    <property type="entry name" value="UPA"/>
</dbReference>
<keyword evidence="11 14" id="KW-0675">Receptor</keyword>
<dbReference type="GO" id="GO:0005042">
    <property type="term" value="F:netrin receptor activity"/>
    <property type="evidence" value="ECO:0007669"/>
    <property type="project" value="UniProtKB-UniRule"/>
</dbReference>
<evidence type="ECO:0000256" key="6">
    <source>
        <dbReference type="ARBA" id="ARBA00022703"/>
    </source>
</evidence>
<dbReference type="FunFam" id="1.10.533.10:FF:000001">
    <property type="entry name" value="Unc-5 netrin receptor B"/>
    <property type="match status" value="1"/>
</dbReference>
<dbReference type="InterPro" id="IPR036179">
    <property type="entry name" value="Ig-like_dom_sf"/>
</dbReference>
<dbReference type="EMBL" id="ABDC03023890">
    <property type="status" value="NOT_ANNOTATED_CDS"/>
    <property type="molecule type" value="Genomic_DNA"/>
</dbReference>
<dbReference type="SMART" id="SM00409">
    <property type="entry name" value="IG"/>
    <property type="match status" value="1"/>
</dbReference>
<keyword evidence="10" id="KW-1015">Disulfide bond</keyword>
<dbReference type="SMART" id="SM00408">
    <property type="entry name" value="IGc2"/>
    <property type="match status" value="1"/>
</dbReference>
<dbReference type="PANTHER" id="PTHR12582">
    <property type="entry name" value="NETRIN RECEPTOR UNC5"/>
    <property type="match status" value="1"/>
</dbReference>
<evidence type="ECO:0000256" key="14">
    <source>
        <dbReference type="RuleBase" id="RU367033"/>
    </source>
</evidence>
<dbReference type="EMBL" id="ABDC03023884">
    <property type="status" value="NOT_ANNOTATED_CDS"/>
    <property type="molecule type" value="Genomic_DNA"/>
</dbReference>
<dbReference type="SMART" id="SM00005">
    <property type="entry name" value="DEATH"/>
    <property type="match status" value="1"/>
</dbReference>
<dbReference type="FunFam" id="2.60.40.10:FF:000037">
    <property type="entry name" value="Unc-5 netrin receptor C"/>
    <property type="match status" value="1"/>
</dbReference>
<dbReference type="SUPFAM" id="SSF48726">
    <property type="entry name" value="Immunoglobulin"/>
    <property type="match status" value="2"/>
</dbReference>
<dbReference type="Ensembl" id="ENSMICT00000040260.2">
    <property type="protein sequence ID" value="ENSMICP00000016863.2"/>
    <property type="gene ID" value="ENSMICG00000003083.3"/>
</dbReference>
<protein>
    <recommendedName>
        <fullName evidence="14">Netrin receptor UNC5</fullName>
    </recommendedName>
</protein>
<dbReference type="InterPro" id="IPR000884">
    <property type="entry name" value="TSP1_rpt"/>
</dbReference>
<dbReference type="InterPro" id="IPR013783">
    <property type="entry name" value="Ig-like_fold"/>
</dbReference>
<reference evidence="17" key="1">
    <citation type="submission" date="2016-12" db="EMBL/GenBank/DDBJ databases">
        <title>Mouse lemur reference genome and diversity panel.</title>
        <authorList>
            <person name="Harris R."/>
            <person name="Larsen P."/>
            <person name="Liu Y."/>
            <person name="Hughes D.S."/>
            <person name="Murali S."/>
            <person name="Raveendran M."/>
            <person name="Korchina V."/>
            <person name="Wang M."/>
            <person name="Jhangiani S."/>
            <person name="Bandaranaike D."/>
            <person name="Bellair M."/>
            <person name="Blankenburg K."/>
            <person name="Chao H."/>
            <person name="Dahdouli M."/>
            <person name="Dinh H."/>
            <person name="Doddapaneni H."/>
            <person name="English A."/>
            <person name="Firestine M."/>
            <person name="Gnanaolivu R."/>
            <person name="Gross S."/>
            <person name="Hernandez B."/>
            <person name="Javaid M."/>
            <person name="Jayaseelan J."/>
            <person name="Jones J."/>
            <person name="Khan Z."/>
            <person name="Kovar C."/>
            <person name="Kurapati P."/>
            <person name="Le B."/>
            <person name="Lee S."/>
            <person name="Li M."/>
            <person name="Mathew T."/>
            <person name="Narasimhan A."/>
            <person name="Ngo D."/>
            <person name="Nguyen L."/>
            <person name="Okwuonu G."/>
            <person name="Ongeri F."/>
            <person name="Osuji N."/>
            <person name="Pu L.-L."/>
            <person name="Puazo M."/>
            <person name="Quiroz J."/>
            <person name="Raj R."/>
            <person name="Rajbhandari K."/>
            <person name="Reid J.G."/>
            <person name="Santibanez J."/>
            <person name="Sexton D."/>
            <person name="Skinner E."/>
            <person name="Vee V."/>
            <person name="Weissenberger G."/>
            <person name="Wu Y."/>
            <person name="Xin Y."/>
            <person name="Han Y."/>
            <person name="Campbell C."/>
            <person name="Brown A."/>
            <person name="Sullivan B."/>
            <person name="Shelton J."/>
            <person name="Brown S."/>
            <person name="Dudchenko O."/>
            <person name="Machol I."/>
            <person name="Durand N."/>
            <person name="Shamim M."/>
            <person name="Lieberman A."/>
            <person name="Muzny D.M."/>
            <person name="Richards S."/>
            <person name="Yoder A."/>
            <person name="Worley K.C."/>
            <person name="Rogers J."/>
            <person name="Gibbs R.A."/>
        </authorList>
    </citation>
    <scope>NUCLEOTIDE SEQUENCE [LARGE SCALE GENOMIC DNA]</scope>
</reference>
<proteinExistence type="inferred from homology"/>
<evidence type="ECO:0000256" key="9">
    <source>
        <dbReference type="ARBA" id="ARBA00023136"/>
    </source>
</evidence>
<dbReference type="EMBL" id="ABDC03023889">
    <property type="status" value="NOT_ANNOTATED_CDS"/>
    <property type="molecule type" value="Genomic_DNA"/>
</dbReference>
<dbReference type="PROSITE" id="PS51145">
    <property type="entry name" value="ZU5"/>
    <property type="match status" value="1"/>
</dbReference>
<evidence type="ECO:0000256" key="3">
    <source>
        <dbReference type="ARBA" id="ARBA00022473"/>
    </source>
</evidence>
<dbReference type="Pfam" id="PF00531">
    <property type="entry name" value="Death"/>
    <property type="match status" value="1"/>
</dbReference>
<dbReference type="Gene3D" id="1.10.533.10">
    <property type="entry name" value="Death Domain, Fas"/>
    <property type="match status" value="1"/>
</dbReference>
<keyword evidence="7 14" id="KW-0732">Signal</keyword>
<dbReference type="SUPFAM" id="SSF47986">
    <property type="entry name" value="DEATH domain"/>
    <property type="match status" value="1"/>
</dbReference>
<dbReference type="GeneTree" id="ENSGT00950000182815"/>
<keyword evidence="9" id="KW-0472">Membrane</keyword>
<reference evidence="17" key="3">
    <citation type="submission" date="2025-09" db="UniProtKB">
        <authorList>
            <consortium name="Ensembl"/>
        </authorList>
    </citation>
    <scope>IDENTIFICATION</scope>
</reference>
<gene>
    <name evidence="17" type="primary">UNC5D</name>
</gene>
<dbReference type="PROSITE" id="PS50835">
    <property type="entry name" value="IG_LIKE"/>
    <property type="match status" value="1"/>
</dbReference>
<dbReference type="SUPFAM" id="SSF82895">
    <property type="entry name" value="TSP-1 type 1 repeat"/>
    <property type="match status" value="1"/>
</dbReference>
<evidence type="ECO:0000256" key="1">
    <source>
        <dbReference type="ARBA" id="ARBA00004251"/>
    </source>
</evidence>
<dbReference type="InterPro" id="IPR000906">
    <property type="entry name" value="ZU5_dom"/>
</dbReference>
<evidence type="ECO:0000259" key="15">
    <source>
        <dbReference type="PROSITE" id="PS50835"/>
    </source>
</evidence>
<evidence type="ECO:0000259" key="16">
    <source>
        <dbReference type="PROSITE" id="PS51145"/>
    </source>
</evidence>
<dbReference type="Gene3D" id="2.60.220.30">
    <property type="match status" value="1"/>
</dbReference>
<dbReference type="Pfam" id="PF00791">
    <property type="entry name" value="ZU5"/>
    <property type="match status" value="1"/>
</dbReference>
<dbReference type="SMART" id="SM00209">
    <property type="entry name" value="TSP1"/>
    <property type="match status" value="1"/>
</dbReference>
<dbReference type="EMBL" id="ABDC03023887">
    <property type="status" value="NOT_ANNOTATED_CDS"/>
    <property type="molecule type" value="Genomic_DNA"/>
</dbReference>
<keyword evidence="12" id="KW-0325">Glycoprotein</keyword>
<dbReference type="InterPro" id="IPR036383">
    <property type="entry name" value="TSP1_rpt_sf"/>
</dbReference>
<accession>A0A8C5V6W6</accession>
<dbReference type="Pfam" id="PF25609">
    <property type="entry name" value="Unc5_NetrinR_N"/>
    <property type="match status" value="1"/>
</dbReference>
<dbReference type="Pfam" id="PF17217">
    <property type="entry name" value="UPA"/>
    <property type="match status" value="1"/>
</dbReference>
<dbReference type="FunFam" id="2.60.40.10:FF:000039">
    <property type="entry name" value="Unc-5 netrin receptor C"/>
    <property type="match status" value="1"/>
</dbReference>
<evidence type="ECO:0000256" key="8">
    <source>
        <dbReference type="ARBA" id="ARBA00022989"/>
    </source>
</evidence>
<dbReference type="SMART" id="SM00218">
    <property type="entry name" value="ZU5"/>
    <property type="match status" value="1"/>
</dbReference>
<dbReference type="EMBL" id="ABDC03023882">
    <property type="status" value="NOT_ANNOTATED_CDS"/>
    <property type="molecule type" value="Genomic_DNA"/>
</dbReference>
<dbReference type="GO" id="GO:0007411">
    <property type="term" value="P:axon guidance"/>
    <property type="evidence" value="ECO:0007669"/>
    <property type="project" value="TreeGrafter"/>
</dbReference>
<keyword evidence="5" id="KW-0812">Transmembrane</keyword>
<dbReference type="InterPro" id="IPR003598">
    <property type="entry name" value="Ig_sub2"/>
</dbReference>
<dbReference type="InterPro" id="IPR042058">
    <property type="entry name" value="UNC5D_Death"/>
</dbReference>
<dbReference type="InterPro" id="IPR057755">
    <property type="entry name" value="UNC5A-D-like_N"/>
</dbReference>
<evidence type="ECO:0000313" key="17">
    <source>
        <dbReference type="Ensembl" id="ENSMICP00000016863.2"/>
    </source>
</evidence>
<keyword evidence="3 14" id="KW-0217">Developmental protein</keyword>
<name>A0A8C5V6W6_MICMU</name>
<dbReference type="Pfam" id="PF07679">
    <property type="entry name" value="I-set"/>
    <property type="match status" value="1"/>
</dbReference>
<feature type="chain" id="PRO_5034679848" description="Netrin receptor UNC5" evidence="14">
    <location>
        <begin position="34"/>
        <end position="887"/>
    </location>
</feature>
<comment type="subcellular location">
    <subcellularLocation>
        <location evidence="1 14">Cell membrane</location>
        <topology evidence="1 14">Single-pass type I membrane protein</topology>
    </subcellularLocation>
</comment>
<dbReference type="FunFam" id="2.60.220.30:FF:000006">
    <property type="entry name" value="Unc-5 netrin receptor D"/>
    <property type="match status" value="1"/>
</dbReference>
<keyword evidence="8" id="KW-1133">Transmembrane helix</keyword>
<keyword evidence="6" id="KW-0053">Apoptosis</keyword>
<dbReference type="PANTHER" id="PTHR12582:SF5">
    <property type="entry name" value="NETRIN RECEPTOR UNC5D"/>
    <property type="match status" value="1"/>
</dbReference>
<dbReference type="CDD" id="cd08801">
    <property type="entry name" value="Death_UNC5D"/>
    <property type="match status" value="1"/>
</dbReference>
<evidence type="ECO:0000256" key="11">
    <source>
        <dbReference type="ARBA" id="ARBA00023170"/>
    </source>
</evidence>
<evidence type="ECO:0000313" key="18">
    <source>
        <dbReference type="Proteomes" id="UP000694394"/>
    </source>
</evidence>
<dbReference type="InterPro" id="IPR003599">
    <property type="entry name" value="Ig_sub"/>
</dbReference>
<dbReference type="EMBL" id="ABDC03023888">
    <property type="status" value="NOT_ANNOTATED_CDS"/>
    <property type="molecule type" value="Genomic_DNA"/>
</dbReference>
<dbReference type="PROSITE" id="PS50092">
    <property type="entry name" value="TSP1"/>
    <property type="match status" value="1"/>
</dbReference>
<dbReference type="InterPro" id="IPR037936">
    <property type="entry name" value="UNC5A-D"/>
</dbReference>
<dbReference type="Gene3D" id="2.60.40.10">
    <property type="entry name" value="Immunoglobulins"/>
    <property type="match status" value="2"/>
</dbReference>
<dbReference type="FunFam" id="2.20.100.10:FF:000002">
    <property type="entry name" value="Unc-5 netrin receptor C"/>
    <property type="match status" value="1"/>
</dbReference>
<evidence type="ECO:0000256" key="5">
    <source>
        <dbReference type="ARBA" id="ARBA00022692"/>
    </source>
</evidence>
<keyword evidence="13 14" id="KW-0393">Immunoglobulin domain</keyword>
<evidence type="ECO:0000256" key="12">
    <source>
        <dbReference type="ARBA" id="ARBA00023180"/>
    </source>
</evidence>
<feature type="domain" description="Ig-like" evidence="15">
    <location>
        <begin position="167"/>
        <end position="245"/>
    </location>
</feature>